<protein>
    <submittedName>
        <fullName evidence="1">Uncharacterized protein</fullName>
    </submittedName>
</protein>
<dbReference type="Proteomes" id="UP000316726">
    <property type="component" value="Chromosome 7"/>
</dbReference>
<dbReference type="EMBL" id="CP031040">
    <property type="protein sequence ID" value="QDZ22152.1"/>
    <property type="molecule type" value="Genomic_DNA"/>
</dbReference>
<evidence type="ECO:0000313" key="2">
    <source>
        <dbReference type="Proteomes" id="UP000316726"/>
    </source>
</evidence>
<reference evidence="1 2" key="1">
    <citation type="submission" date="2018-07" db="EMBL/GenBank/DDBJ databases">
        <title>The complete nuclear genome of the prasinophyte Chloropicon primus (CCMP1205).</title>
        <authorList>
            <person name="Pombert J.-F."/>
            <person name="Otis C."/>
            <person name="Turmel M."/>
            <person name="Lemieux C."/>
        </authorList>
    </citation>
    <scope>NUCLEOTIDE SEQUENCE [LARGE SCALE GENOMIC DNA]</scope>
    <source>
        <strain evidence="1 2">CCMP1205</strain>
    </source>
</reference>
<accession>A0A5B8MS91</accession>
<proteinExistence type="predicted"/>
<name>A0A5B8MS91_9CHLO</name>
<organism evidence="1 2">
    <name type="scientific">Chloropicon primus</name>
    <dbReference type="NCBI Taxonomy" id="1764295"/>
    <lineage>
        <taxon>Eukaryota</taxon>
        <taxon>Viridiplantae</taxon>
        <taxon>Chlorophyta</taxon>
        <taxon>Chloropicophyceae</taxon>
        <taxon>Chloropicales</taxon>
        <taxon>Chloropicaceae</taxon>
        <taxon>Chloropicon</taxon>
    </lineage>
</organism>
<sequence>MEAGSPRKVYPPQVVMGLQGGAVPHRVEGGGVPEGDTSAAHAKKERKVRTVWAVPFHAESEKNMLLVQEVLKQKPFSVKFGQVKVVWDSISAALNEKEAFDKSQCVHSNCHNQVKRLLDYWERRRAVPAQLQNKLTDWEVLLEKMLKAKHEVEHQKSMSKPQVVSDHEKIEIERRGGSLNKRPRLELNNGGVLETALDAAANPGSNEEIMAVLAEHTSSLRRIQEVLSSMRSAQDKILLLLEEQGGGEAHQA</sequence>
<dbReference type="AlphaFoldDB" id="A0A5B8MS91"/>
<gene>
    <name evidence="1" type="ORF">A3770_07p46700</name>
</gene>
<evidence type="ECO:0000313" key="1">
    <source>
        <dbReference type="EMBL" id="QDZ22152.1"/>
    </source>
</evidence>
<keyword evidence="2" id="KW-1185">Reference proteome</keyword>